<sequence length="691" mass="77053">MRWTVTHLSSQLLFSFALFHAENSDWIMMSSFFKPPHGAHRKVAGASLVLGLSPLLALTPVAAQPAPASPVNTQQATTQETPARQMPQVQGGDPASELENIDLKVTTGPLNISQGGIVSVTTSPLSAEFRQKYTFHELALVERGSTYVHVGHHNYVPLTQYGGMVEDLKQQGNVRENPDGSLTFTLVVPAHIVEAKEGTLFDTVLTYYPSNEYAPDPLTWSNRRVVRTPTDVVQDAKPTKTTYLFSSSSIEHPEEDTTLTVEGFHILSKSTFWGPEGPAVLTLYEVDPVTGQGIGSPVFMQNLNYTRCNQYCDSFLNDHFSTAITIPGGTLKAGRLYRIGFYGGGYPGPGSEEYPGAWMTDVADFIPVGTPEQDAAPTSIYVSGDKMSPYRENNTLKVTVLGLPPLTKGYYRFSLQPIDDHGRPTGQKSWEKVIPAESIQKGRTAQTLSLPGYALNFEVAYRLFVEKVTPNQGDAVDSVEQVASKDLDLDISQEREMEAARKWIVNRQILPGYPTDRDWESVNRRSVTVALYRLAGAPQVELPAVSPYTDITPDDPDYTAIIWARQRGITFGWVDGRFHPNEPLSDRSTAAFLYRYQRSQGEASPSLPTSPSLPDSNPKKQKHFPLSSHWRLWISPETAFSRESRWAIEQRIWGYMPDQGYFYESFDGFKMSYRQVAVMLYRMEHGGSHLR</sequence>
<dbReference type="EMBL" id="AP011540">
    <property type="protein sequence ID" value="BAI65025.1"/>
    <property type="molecule type" value="Genomic_DNA"/>
</dbReference>
<proteinExistence type="predicted"/>
<reference evidence="4" key="1">
    <citation type="submission" date="2009-07" db="EMBL/GenBank/DDBJ databases">
        <title>Complete genome sequence of Rothia mucilaginosa DJ.</title>
        <authorList>
            <person name="Yamane K."/>
            <person name="Nambu T."/>
            <person name="Mashimo C."/>
            <person name="Sugimori C."/>
            <person name="Yamanaka T."/>
            <person name="Leung K."/>
            <person name="Fukushima H."/>
        </authorList>
    </citation>
    <scope>NUCLEOTIDE SEQUENCE [LARGE SCALE GENOMIC DNA]</scope>
    <source>
        <strain evidence="4">DY-18</strain>
    </source>
</reference>
<dbReference type="eggNOG" id="COG3468">
    <property type="taxonomic scope" value="Bacteria"/>
</dbReference>
<dbReference type="HOGENOM" id="CLU_390227_0_0_11"/>
<dbReference type="InterPro" id="IPR001119">
    <property type="entry name" value="SLH_dom"/>
</dbReference>
<name>D2NTP9_ROTMD</name>
<protein>
    <submittedName>
        <fullName evidence="3">Coenzyme F420-dependent N5,N10-methylene tetrahydromethanopterin reductase</fullName>
    </submittedName>
</protein>
<gene>
    <name evidence="3" type="ordered locus">RMDY18_11930</name>
</gene>
<feature type="region of interest" description="Disordered" evidence="1">
    <location>
        <begin position="601"/>
        <end position="623"/>
    </location>
</feature>
<evidence type="ECO:0000256" key="1">
    <source>
        <dbReference type="SAM" id="MobiDB-lite"/>
    </source>
</evidence>
<evidence type="ECO:0000313" key="4">
    <source>
        <dbReference type="Proteomes" id="UP000001883"/>
    </source>
</evidence>
<evidence type="ECO:0000259" key="2">
    <source>
        <dbReference type="PROSITE" id="PS51272"/>
    </source>
</evidence>
<feature type="compositionally biased region" description="Polar residues" evidence="1">
    <location>
        <begin position="72"/>
        <end position="82"/>
    </location>
</feature>
<reference evidence="3 4" key="3">
    <citation type="journal article" date="2010" name="Sequencing">
        <title>Complete Genome Sequence of Rothia mucilaginosa DY-18: A Clinical Isolate with Dense Meshwork-Like Structures from a Persistent Apical Periodontitis Lesion.</title>
        <authorList>
            <person name="Yamane K."/>
            <person name="Nambu T."/>
            <person name="Yamanaka T."/>
            <person name="Mashimo C."/>
            <person name="Sugimori C."/>
            <person name="Leung K.-P."/>
            <person name="Fukushima H."/>
        </authorList>
    </citation>
    <scope>NUCLEOTIDE SEQUENCE [LARGE SCALE GENOMIC DNA]</scope>
    <source>
        <strain evidence="3 4">DY-18</strain>
    </source>
</reference>
<organism evidence="3 4">
    <name type="scientific">Rothia mucilaginosa (strain DY-18)</name>
    <name type="common">Stomatococcus mucilaginosus</name>
    <dbReference type="NCBI Taxonomy" id="680646"/>
    <lineage>
        <taxon>Bacteria</taxon>
        <taxon>Bacillati</taxon>
        <taxon>Actinomycetota</taxon>
        <taxon>Actinomycetes</taxon>
        <taxon>Micrococcales</taxon>
        <taxon>Micrococcaceae</taxon>
        <taxon>Rothia</taxon>
    </lineage>
</organism>
<dbReference type="Pfam" id="PF00395">
    <property type="entry name" value="SLH"/>
    <property type="match status" value="1"/>
</dbReference>
<dbReference type="PROSITE" id="PS51272">
    <property type="entry name" value="SLH"/>
    <property type="match status" value="1"/>
</dbReference>
<dbReference type="AlphaFoldDB" id="D2NTP9"/>
<feature type="domain" description="SLH" evidence="2">
    <location>
        <begin position="544"/>
        <end position="607"/>
    </location>
</feature>
<feature type="compositionally biased region" description="Low complexity" evidence="1">
    <location>
        <begin position="604"/>
        <end position="616"/>
    </location>
</feature>
<dbReference type="Proteomes" id="UP000001883">
    <property type="component" value="Chromosome"/>
</dbReference>
<dbReference type="KEGG" id="rmu:RMDY18_11930"/>
<reference evidence="3 4" key="2">
    <citation type="journal article" date="2010" name="J Osaka Dent Univ">
        <title>Isolation and identification of Rothia mucilaginosa from persistent apical periodontitis lesions.</title>
        <authorList>
            <person name="Yamane K."/>
            <person name="Yoshida M."/>
            <person name="Fujihira T."/>
            <person name="Baba T."/>
            <person name="Tsuji N."/>
            <person name="Hayashi H."/>
            <person name="Sugimori C."/>
            <person name="Yamanaka T."/>
            <person name="Mashimo C."/>
            <person name="Nambu T."/>
            <person name="Kawai H."/>
            <person name="Fukushima H."/>
        </authorList>
    </citation>
    <scope>NUCLEOTIDE SEQUENCE [LARGE SCALE GENOMIC DNA]</scope>
    <source>
        <strain evidence="3 4">DY-18</strain>
    </source>
</reference>
<keyword evidence="4" id="KW-1185">Reference proteome</keyword>
<dbReference type="STRING" id="680646.RMDY18_11930"/>
<accession>D2NTP9</accession>
<feature type="region of interest" description="Disordered" evidence="1">
    <location>
        <begin position="66"/>
        <end position="95"/>
    </location>
</feature>
<evidence type="ECO:0000313" key="3">
    <source>
        <dbReference type="EMBL" id="BAI65025.1"/>
    </source>
</evidence>